<feature type="domain" description="Dienelactone hydrolase" evidence="1">
    <location>
        <begin position="32"/>
        <end position="251"/>
    </location>
</feature>
<dbReference type="PANTHER" id="PTHR17630">
    <property type="entry name" value="DIENELACTONE HYDROLASE"/>
    <property type="match status" value="1"/>
</dbReference>
<dbReference type="GO" id="GO:0016787">
    <property type="term" value="F:hydrolase activity"/>
    <property type="evidence" value="ECO:0007669"/>
    <property type="project" value="UniProtKB-KW"/>
</dbReference>
<dbReference type="Pfam" id="PF01738">
    <property type="entry name" value="DLH"/>
    <property type="match status" value="1"/>
</dbReference>
<gene>
    <name evidence="2" type="ORF">SCAR479_05066</name>
</gene>
<sequence>MASHQPGECCTKGFRHEGVPGGKIVRVASQWDGYLAMPPSEAKLKDAFVLFIPDILGLYNNAKLLADQFAARGYRCLIIDVTNGDPVPLNFTSGSFDLAKWLEQGTDGKNPHTKEHIDPIVSAAVQYIKEEFGPKKIGAVGYCFGAKYVVRHITSEIDAGFIAHPSFVDEDELAAIRKPLSIAASETDSIFTVEQRHKSEQILAETGVPYQMNLYSGVSHGFAVRCDLSQKTQRYAKEQALLQAVSWFDHHFS</sequence>
<reference evidence="2 3" key="1">
    <citation type="submission" date="2024-02" db="EMBL/GenBank/DDBJ databases">
        <title>First draft genome assembly of two strains of Seiridium cardinale.</title>
        <authorList>
            <person name="Emiliani G."/>
            <person name="Scali E."/>
        </authorList>
    </citation>
    <scope>NUCLEOTIDE SEQUENCE [LARGE SCALE GENOMIC DNA]</scope>
    <source>
        <strain evidence="2 3">BM-138-000479</strain>
    </source>
</reference>
<protein>
    <submittedName>
        <fullName evidence="2">Dienelactone hydrolase domain-containing protein</fullName>
    </submittedName>
</protein>
<dbReference type="PANTHER" id="PTHR17630:SF44">
    <property type="entry name" value="PROTEIN AIM2"/>
    <property type="match status" value="1"/>
</dbReference>
<dbReference type="InterPro" id="IPR029058">
    <property type="entry name" value="AB_hydrolase_fold"/>
</dbReference>
<comment type="caution">
    <text evidence="2">The sequence shown here is derived from an EMBL/GenBank/DDBJ whole genome shotgun (WGS) entry which is preliminary data.</text>
</comment>
<dbReference type="Proteomes" id="UP001465668">
    <property type="component" value="Unassembled WGS sequence"/>
</dbReference>
<dbReference type="SUPFAM" id="SSF53474">
    <property type="entry name" value="alpha/beta-Hydrolases"/>
    <property type="match status" value="1"/>
</dbReference>
<accession>A0ABR2XWC0</accession>
<keyword evidence="2" id="KW-0378">Hydrolase</keyword>
<dbReference type="Gene3D" id="3.40.50.1820">
    <property type="entry name" value="alpha/beta hydrolase"/>
    <property type="match status" value="1"/>
</dbReference>
<name>A0ABR2XWC0_9PEZI</name>
<keyword evidence="3" id="KW-1185">Reference proteome</keyword>
<evidence type="ECO:0000313" key="2">
    <source>
        <dbReference type="EMBL" id="KAK9778096.1"/>
    </source>
</evidence>
<evidence type="ECO:0000259" key="1">
    <source>
        <dbReference type="Pfam" id="PF01738"/>
    </source>
</evidence>
<dbReference type="InterPro" id="IPR002925">
    <property type="entry name" value="Dienelactn_hydro"/>
</dbReference>
<proteinExistence type="predicted"/>
<evidence type="ECO:0000313" key="3">
    <source>
        <dbReference type="Proteomes" id="UP001465668"/>
    </source>
</evidence>
<dbReference type="EMBL" id="JARVKM010000017">
    <property type="protein sequence ID" value="KAK9778096.1"/>
    <property type="molecule type" value="Genomic_DNA"/>
</dbReference>
<organism evidence="2 3">
    <name type="scientific">Seiridium cardinale</name>
    <dbReference type="NCBI Taxonomy" id="138064"/>
    <lineage>
        <taxon>Eukaryota</taxon>
        <taxon>Fungi</taxon>
        <taxon>Dikarya</taxon>
        <taxon>Ascomycota</taxon>
        <taxon>Pezizomycotina</taxon>
        <taxon>Sordariomycetes</taxon>
        <taxon>Xylariomycetidae</taxon>
        <taxon>Amphisphaeriales</taxon>
        <taxon>Sporocadaceae</taxon>
        <taxon>Seiridium</taxon>
    </lineage>
</organism>